<dbReference type="HAMAP" id="MF_01940">
    <property type="entry name" value="RNA_CPDase"/>
    <property type="match status" value="1"/>
</dbReference>
<comment type="similarity">
    <text evidence="2">Belongs to the 2H phosphoesterase superfamily. ThpR family.</text>
</comment>
<dbReference type="PATRIC" id="fig|1703778.3.peg.1297"/>
<dbReference type="AlphaFoldDB" id="A0A0S8K1P8"/>
<evidence type="ECO:0000313" key="3">
    <source>
        <dbReference type="EMBL" id="KPL15363.1"/>
    </source>
</evidence>
<reference evidence="3 4" key="1">
    <citation type="journal article" date="2015" name="Microbiome">
        <title>Genomic resolution of linkages in carbon, nitrogen, and sulfur cycling among widespread estuary sediment bacteria.</title>
        <authorList>
            <person name="Baker B.J."/>
            <person name="Lazar C.S."/>
            <person name="Teske A.P."/>
            <person name="Dick G.J."/>
        </authorList>
    </citation>
    <scope>NUCLEOTIDE SEQUENCE [LARGE SCALE GENOMIC DNA]</scope>
    <source>
        <strain evidence="3">SM1_77</strain>
    </source>
</reference>
<accession>A0A0S8K1P8</accession>
<feature type="short sequence motif" description="HXTX 1" evidence="2">
    <location>
        <begin position="40"/>
        <end position="43"/>
    </location>
</feature>
<dbReference type="EMBL" id="LJVE01000016">
    <property type="protein sequence ID" value="KPL15363.1"/>
    <property type="molecule type" value="Genomic_DNA"/>
</dbReference>
<evidence type="ECO:0000313" key="4">
    <source>
        <dbReference type="Proteomes" id="UP000050975"/>
    </source>
</evidence>
<proteinExistence type="inferred from homology"/>
<feature type="active site" description="Proton donor" evidence="2">
    <location>
        <position position="40"/>
    </location>
</feature>
<dbReference type="PANTHER" id="PTHR35561">
    <property type="entry name" value="RNA 2',3'-CYCLIC PHOSPHODIESTERASE"/>
    <property type="match status" value="1"/>
</dbReference>
<organism evidence="3 4">
    <name type="scientific">candidate division WOR_3 bacterium SM1_77</name>
    <dbReference type="NCBI Taxonomy" id="1703778"/>
    <lineage>
        <taxon>Bacteria</taxon>
        <taxon>Bacteria division WOR-3</taxon>
    </lineage>
</organism>
<dbReference type="InterPro" id="IPR009097">
    <property type="entry name" value="Cyclic_Pdiesterase"/>
</dbReference>
<dbReference type="Pfam" id="PF13563">
    <property type="entry name" value="2_5_RNA_ligase2"/>
    <property type="match status" value="1"/>
</dbReference>
<evidence type="ECO:0000256" key="2">
    <source>
        <dbReference type="HAMAP-Rule" id="MF_01940"/>
    </source>
</evidence>
<dbReference type="GO" id="GO:0008664">
    <property type="term" value="F:RNA 2',3'-cyclic 3'-phosphodiesterase activity"/>
    <property type="evidence" value="ECO:0007669"/>
    <property type="project" value="UniProtKB-EC"/>
</dbReference>
<feature type="short sequence motif" description="HXTX 2" evidence="2">
    <location>
        <begin position="126"/>
        <end position="129"/>
    </location>
</feature>
<comment type="catalytic activity">
    <reaction evidence="2">
        <text>a 3'-end 2',3'-cyclophospho-ribonucleotide-RNA + H2O = a 3'-end 2'-phospho-ribonucleotide-RNA + H(+)</text>
        <dbReference type="Rhea" id="RHEA:11828"/>
        <dbReference type="Rhea" id="RHEA-COMP:10464"/>
        <dbReference type="Rhea" id="RHEA-COMP:17353"/>
        <dbReference type="ChEBI" id="CHEBI:15377"/>
        <dbReference type="ChEBI" id="CHEBI:15378"/>
        <dbReference type="ChEBI" id="CHEBI:83064"/>
        <dbReference type="ChEBI" id="CHEBI:173113"/>
        <dbReference type="EC" id="3.1.4.58"/>
    </reaction>
</comment>
<keyword evidence="1 2" id="KW-0378">Hydrolase</keyword>
<dbReference type="GO" id="GO:0004113">
    <property type="term" value="F:2',3'-cyclic-nucleotide 3'-phosphodiesterase activity"/>
    <property type="evidence" value="ECO:0007669"/>
    <property type="project" value="InterPro"/>
</dbReference>
<name>A0A0S8K1P8_UNCW3</name>
<dbReference type="InterPro" id="IPR004175">
    <property type="entry name" value="RNA_CPDase"/>
</dbReference>
<dbReference type="Gene3D" id="3.90.1140.10">
    <property type="entry name" value="Cyclic phosphodiesterase"/>
    <property type="match status" value="1"/>
</dbReference>
<evidence type="ECO:0000256" key="1">
    <source>
        <dbReference type="ARBA" id="ARBA00022801"/>
    </source>
</evidence>
<dbReference type="EC" id="3.1.4.58" evidence="2"/>
<sequence>MRTFLAVRVPEHIRKVIHEFAQIEEKKELPIKWVVFENLHITLKFLGEIDEKKKVEMAPVITGICKKHSPFQVRLEGLGCFPDPRNPKVLWVGVKEGNTQLYDIAAELEKGLAHVGFKEEKRFHPHLTIGRIKKHCKVDDILANNISTDAFGVDSVVLFKSTLKPTGPVYEELDRFALL</sequence>
<dbReference type="PANTHER" id="PTHR35561:SF1">
    <property type="entry name" value="RNA 2',3'-CYCLIC PHOSPHODIESTERASE"/>
    <property type="match status" value="1"/>
</dbReference>
<gene>
    <name evidence="3" type="ORF">AMJ74_01670</name>
</gene>
<protein>
    <recommendedName>
        <fullName evidence="2">RNA 2',3'-cyclic phosphodiesterase</fullName>
        <shortName evidence="2">RNA 2',3'-CPDase</shortName>
        <ecNumber evidence="2">3.1.4.58</ecNumber>
    </recommendedName>
</protein>
<comment type="function">
    <text evidence="2">Hydrolyzes RNA 2',3'-cyclic phosphodiester to an RNA 2'-phosphomonoester.</text>
</comment>
<comment type="caution">
    <text evidence="3">The sequence shown here is derived from an EMBL/GenBank/DDBJ whole genome shotgun (WGS) entry which is preliminary data.</text>
</comment>
<dbReference type="NCBIfam" id="TIGR02258">
    <property type="entry name" value="2_5_ligase"/>
    <property type="match status" value="1"/>
</dbReference>
<dbReference type="Proteomes" id="UP000050975">
    <property type="component" value="Unassembled WGS sequence"/>
</dbReference>
<feature type="active site" description="Proton acceptor" evidence="2">
    <location>
        <position position="126"/>
    </location>
</feature>
<dbReference type="SUPFAM" id="SSF55144">
    <property type="entry name" value="LigT-like"/>
    <property type="match status" value="1"/>
</dbReference>